<evidence type="ECO:0000256" key="2">
    <source>
        <dbReference type="SAM" id="Phobius"/>
    </source>
</evidence>
<dbReference type="OrthoDB" id="3226582at2759"/>
<keyword evidence="2" id="KW-1133">Transmembrane helix</keyword>
<feature type="compositionally biased region" description="Basic and acidic residues" evidence="1">
    <location>
        <begin position="123"/>
        <end position="137"/>
    </location>
</feature>
<proteinExistence type="predicted"/>
<dbReference type="EMBL" id="JAFIQS010000016">
    <property type="protein sequence ID" value="KAG5163046.1"/>
    <property type="molecule type" value="Genomic_DNA"/>
</dbReference>
<organism evidence="3">
    <name type="scientific">Psilocybe cubensis</name>
    <name type="common">Psychedelic mushroom</name>
    <name type="synonym">Stropharia cubensis</name>
    <dbReference type="NCBI Taxonomy" id="181762"/>
    <lineage>
        <taxon>Eukaryota</taxon>
        <taxon>Fungi</taxon>
        <taxon>Dikarya</taxon>
        <taxon>Basidiomycota</taxon>
        <taxon>Agaricomycotina</taxon>
        <taxon>Agaricomycetes</taxon>
        <taxon>Agaricomycetidae</taxon>
        <taxon>Agaricales</taxon>
        <taxon>Agaricineae</taxon>
        <taxon>Strophariaceae</taxon>
        <taxon>Psilocybe</taxon>
    </lineage>
</organism>
<accession>A0A8H7XKY1</accession>
<evidence type="ECO:0000256" key="1">
    <source>
        <dbReference type="SAM" id="MobiDB-lite"/>
    </source>
</evidence>
<comment type="caution">
    <text evidence="3">The sequence shown here is derived from an EMBL/GenBank/DDBJ whole genome shotgun (WGS) entry which is preliminary data.</text>
</comment>
<keyword evidence="2" id="KW-0812">Transmembrane</keyword>
<sequence length="207" mass="23510">MIWNQNTYIALSTSILLIADTGRLNSRRYNIAIAILVESGLIYSCCLLTLILTFRHPNLRLLFSCITIRVVAIMPTLMIVQVQLGKSMDQVRSTRLNMEMKSTRAMPTATEVRLETIVVTANDDRRSMESESNDHTPSRISFATAEPTSETEENKLPEATSVKNCTNFWPMFGRCFANNFTFHDLWVTLRQTNFAKNRHSVTTTGSH</sequence>
<reference evidence="3" key="1">
    <citation type="submission" date="2021-02" db="EMBL/GenBank/DDBJ databases">
        <title>Psilocybe cubensis genome.</title>
        <authorList>
            <person name="Mckernan K.J."/>
            <person name="Crawford S."/>
            <person name="Trippe A."/>
            <person name="Kane L.T."/>
            <person name="Mclaughlin S."/>
        </authorList>
    </citation>
    <scope>NUCLEOTIDE SEQUENCE [LARGE SCALE GENOMIC DNA]</scope>
    <source>
        <strain evidence="3">MGC-MH-2018</strain>
    </source>
</reference>
<keyword evidence="2" id="KW-0472">Membrane</keyword>
<feature type="transmembrane region" description="Helical" evidence="2">
    <location>
        <begin position="31"/>
        <end position="54"/>
    </location>
</feature>
<protein>
    <submittedName>
        <fullName evidence="3">Uncharacterized protein</fullName>
    </submittedName>
</protein>
<dbReference type="AlphaFoldDB" id="A0A8H7XKY1"/>
<feature type="region of interest" description="Disordered" evidence="1">
    <location>
        <begin position="123"/>
        <end position="158"/>
    </location>
</feature>
<gene>
    <name evidence="3" type="ORF">JR316_011913</name>
</gene>
<feature type="transmembrane region" description="Helical" evidence="2">
    <location>
        <begin position="60"/>
        <end position="80"/>
    </location>
</feature>
<name>A0A8H7XKY1_PSICU</name>
<evidence type="ECO:0000313" key="3">
    <source>
        <dbReference type="EMBL" id="KAG5163046.1"/>
    </source>
</evidence>